<dbReference type="InterPro" id="IPR032710">
    <property type="entry name" value="NTF2-like_dom_sf"/>
</dbReference>
<dbReference type="Gene3D" id="3.10.450.50">
    <property type="match status" value="1"/>
</dbReference>
<evidence type="ECO:0000313" key="2">
    <source>
        <dbReference type="Proteomes" id="UP000660729"/>
    </source>
</evidence>
<name>A0A8H6RLH2_9PEZI</name>
<dbReference type="Proteomes" id="UP000660729">
    <property type="component" value="Unassembled WGS sequence"/>
</dbReference>
<gene>
    <name evidence="1" type="ORF">HII31_04087</name>
</gene>
<dbReference type="SUPFAM" id="SSF54427">
    <property type="entry name" value="NTF2-like"/>
    <property type="match status" value="1"/>
</dbReference>
<dbReference type="AlphaFoldDB" id="A0A8H6RLH2"/>
<dbReference type="EMBL" id="JABCIY010000058">
    <property type="protein sequence ID" value="KAF7194581.1"/>
    <property type="molecule type" value="Genomic_DNA"/>
</dbReference>
<accession>A0A8H6RLH2</accession>
<dbReference type="OrthoDB" id="3352776at2759"/>
<protein>
    <recommendedName>
        <fullName evidence="3">SnoaL-like domain-containing protein</fullName>
    </recommendedName>
</protein>
<evidence type="ECO:0000313" key="1">
    <source>
        <dbReference type="EMBL" id="KAF7194581.1"/>
    </source>
</evidence>
<evidence type="ECO:0008006" key="3">
    <source>
        <dbReference type="Google" id="ProtNLM"/>
    </source>
</evidence>
<sequence>MSSKNHIQTLRTTSHSFCKALESPPAPKDLLSKFFTTNPKVTEHGPEWARSRLPFLSKTYTGKDEFLEYFSTLSSILSMKMDPAPPMSSFAVDEAGETVFVQGGGEFESVRTGKAWKEKFVYRFSEFGEEGKIGHWEIWADPLSAWEAVGGD</sequence>
<organism evidence="1 2">
    <name type="scientific">Pseudocercospora fuligena</name>
    <dbReference type="NCBI Taxonomy" id="685502"/>
    <lineage>
        <taxon>Eukaryota</taxon>
        <taxon>Fungi</taxon>
        <taxon>Dikarya</taxon>
        <taxon>Ascomycota</taxon>
        <taxon>Pezizomycotina</taxon>
        <taxon>Dothideomycetes</taxon>
        <taxon>Dothideomycetidae</taxon>
        <taxon>Mycosphaerellales</taxon>
        <taxon>Mycosphaerellaceae</taxon>
        <taxon>Pseudocercospora</taxon>
    </lineage>
</organism>
<comment type="caution">
    <text evidence="1">The sequence shown here is derived from an EMBL/GenBank/DDBJ whole genome shotgun (WGS) entry which is preliminary data.</text>
</comment>
<keyword evidence="2" id="KW-1185">Reference proteome</keyword>
<reference evidence="1" key="1">
    <citation type="submission" date="2020-04" db="EMBL/GenBank/DDBJ databases">
        <title>Draft genome resource of the tomato pathogen Pseudocercospora fuligena.</title>
        <authorList>
            <person name="Zaccaron A."/>
        </authorList>
    </citation>
    <scope>NUCLEOTIDE SEQUENCE</scope>
    <source>
        <strain evidence="1">PF001</strain>
    </source>
</reference>
<proteinExistence type="predicted"/>